<keyword evidence="2" id="KW-1185">Reference proteome</keyword>
<name>A0ABX8LJ82_9BACT</name>
<dbReference type="Pfam" id="PF01312">
    <property type="entry name" value="Bac_export_2"/>
    <property type="match status" value="1"/>
</dbReference>
<proteinExistence type="predicted"/>
<dbReference type="EMBL" id="CP077683">
    <property type="protein sequence ID" value="QXE91757.1"/>
    <property type="molecule type" value="Genomic_DNA"/>
</dbReference>
<evidence type="ECO:0000313" key="1">
    <source>
        <dbReference type="EMBL" id="QXE91757.1"/>
    </source>
</evidence>
<gene>
    <name evidence="1" type="ORF">KP001_04235</name>
</gene>
<dbReference type="PANTHER" id="PTHR30531:SF12">
    <property type="entry name" value="FLAGELLAR BIOSYNTHETIC PROTEIN FLHB"/>
    <property type="match status" value="1"/>
</dbReference>
<sequence length="94" mass="10315">MAKRTSDIKRAVAMAYHPDEAGAPRVIAKGAGISAEAIISLAKEHGVYVHQSPELVSMLMQVDLDAEIPPELYQAVAELLAWLYSLDQQLDRQL</sequence>
<protein>
    <submittedName>
        <fullName evidence="1">EscU/YscU/HrcU family type III secretion system export apparatus switch protein</fullName>
    </submittedName>
</protein>
<dbReference type="PANTHER" id="PTHR30531">
    <property type="entry name" value="FLAGELLAR BIOSYNTHETIC PROTEIN FLHB"/>
    <property type="match status" value="1"/>
</dbReference>
<dbReference type="InterPro" id="IPR006135">
    <property type="entry name" value="T3SS_substrate_exporter"/>
</dbReference>
<accession>A0ABX8LJ82</accession>
<organism evidence="1 2">
    <name type="scientific">Geomonas subterranea</name>
    <dbReference type="NCBI Taxonomy" id="2847989"/>
    <lineage>
        <taxon>Bacteria</taxon>
        <taxon>Pseudomonadati</taxon>
        <taxon>Thermodesulfobacteriota</taxon>
        <taxon>Desulfuromonadia</taxon>
        <taxon>Geobacterales</taxon>
        <taxon>Geobacteraceae</taxon>
        <taxon>Geomonas</taxon>
    </lineage>
</organism>
<dbReference type="RefSeq" id="WP_217288331.1">
    <property type="nucleotide sequence ID" value="NZ_CP077683.1"/>
</dbReference>
<evidence type="ECO:0000313" key="2">
    <source>
        <dbReference type="Proteomes" id="UP000683559"/>
    </source>
</evidence>
<dbReference type="Proteomes" id="UP000683559">
    <property type="component" value="Chromosome"/>
</dbReference>
<reference evidence="1 2" key="1">
    <citation type="submission" date="2021-06" db="EMBL/GenBank/DDBJ databases">
        <title>Gemonas diversity in paddy soil.</title>
        <authorList>
            <person name="Liu G."/>
        </authorList>
    </citation>
    <scope>NUCLEOTIDE SEQUENCE [LARGE SCALE GENOMIC DNA]</scope>
    <source>
        <strain evidence="1 2">RG2</strain>
    </source>
</reference>